<feature type="domain" description="Flavin reductase like" evidence="2">
    <location>
        <begin position="34"/>
        <end position="179"/>
    </location>
</feature>
<dbReference type="EC" id="1.-.-.-" evidence="4"/>
<evidence type="ECO:0000313" key="6">
    <source>
        <dbReference type="Proteomes" id="UP001595190"/>
    </source>
</evidence>
<evidence type="ECO:0000313" key="4">
    <source>
        <dbReference type="EMBL" id="MFC2249098.1"/>
    </source>
</evidence>
<sequence>MPLREIAHSVPVTPMALTSPRRPPIQRSEFAEAMSNLAATVCIVAGHWQGERQGRTATAVLSLSAEPPSLLVSIDRTCRLAELVLASGRFSVAMLASDQENIADAFAGKLGGIDRFSVGDWQSWSSGTPHLSSAAASIDCELIGSMSIPTHLVIAGAIVGTQLAKTTAPLLWHRRQYHRPAPLSEWPPLFAEEPQPWPTPAD</sequence>
<dbReference type="Proteomes" id="UP001555786">
    <property type="component" value="Unassembled WGS sequence"/>
</dbReference>
<dbReference type="Pfam" id="PF01613">
    <property type="entry name" value="Flavin_Reduct"/>
    <property type="match status" value="1"/>
</dbReference>
<accession>A0ABV6ZAA1</accession>
<comment type="caution">
    <text evidence="4">The sequence shown here is derived from an EMBL/GenBank/DDBJ whole genome shotgun (WGS) entry which is preliminary data.</text>
</comment>
<protein>
    <submittedName>
        <fullName evidence="4">Flavin reductase family protein</fullName>
        <ecNumber evidence="4">1.-.-.-</ecNumber>
    </submittedName>
</protein>
<dbReference type="Gene3D" id="2.30.110.10">
    <property type="entry name" value="Electron Transport, Fmn-binding Protein, Chain A"/>
    <property type="match status" value="1"/>
</dbReference>
<reference evidence="4 6" key="2">
    <citation type="submission" date="2024-09" db="EMBL/GenBank/DDBJ databases">
        <title>Description of Labrys sedimenti sp. nov., isolated from a diclofenac-degrading enrichment culture, and genome-based reclassification of Labrys portucalensis as a later heterotypic synonym of Labrys neptuniae.</title>
        <authorList>
            <person name="Tancsics A."/>
            <person name="Csepanyi A."/>
        </authorList>
    </citation>
    <scope>NUCLEOTIDE SEQUENCE [LARGE SCALE GENOMIC DNA]</scope>
    <source>
        <strain evidence="4 6">LMG 23412</strain>
    </source>
</reference>
<evidence type="ECO:0000259" key="2">
    <source>
        <dbReference type="SMART" id="SM00903"/>
    </source>
</evidence>
<dbReference type="SMART" id="SM00903">
    <property type="entry name" value="Flavin_Reduct"/>
    <property type="match status" value="1"/>
</dbReference>
<evidence type="ECO:0000256" key="1">
    <source>
        <dbReference type="ARBA" id="ARBA00023002"/>
    </source>
</evidence>
<dbReference type="PANTHER" id="PTHR30466:SF1">
    <property type="entry name" value="FMN REDUCTASE (NADH) RUTF"/>
    <property type="match status" value="1"/>
</dbReference>
<keyword evidence="1 4" id="KW-0560">Oxidoreductase</keyword>
<evidence type="ECO:0000313" key="5">
    <source>
        <dbReference type="Proteomes" id="UP001555786"/>
    </source>
</evidence>
<dbReference type="InterPro" id="IPR050268">
    <property type="entry name" value="NADH-dep_flavin_reductase"/>
</dbReference>
<name>A0ABV6ZAA1_9HYPH</name>
<organism evidence="4 6">
    <name type="scientific">Labrys neptuniae</name>
    <dbReference type="NCBI Taxonomy" id="376174"/>
    <lineage>
        <taxon>Bacteria</taxon>
        <taxon>Pseudomonadati</taxon>
        <taxon>Pseudomonadota</taxon>
        <taxon>Alphaproteobacteria</taxon>
        <taxon>Hyphomicrobiales</taxon>
        <taxon>Xanthobacteraceae</taxon>
        <taxon>Labrys</taxon>
    </lineage>
</organism>
<dbReference type="RefSeq" id="WP_367622650.1">
    <property type="nucleotide sequence ID" value="NZ_JBFNQD010000001.1"/>
</dbReference>
<dbReference type="InterPro" id="IPR012349">
    <property type="entry name" value="Split_barrel_FMN-bd"/>
</dbReference>
<evidence type="ECO:0000313" key="3">
    <source>
        <dbReference type="EMBL" id="MEW9304172.1"/>
    </source>
</evidence>
<dbReference type="InterPro" id="IPR002563">
    <property type="entry name" value="Flavin_Rdtase-like_dom"/>
</dbReference>
<proteinExistence type="predicted"/>
<dbReference type="EMBL" id="JBFNQD010000001">
    <property type="protein sequence ID" value="MEW9304172.1"/>
    <property type="molecule type" value="Genomic_DNA"/>
</dbReference>
<reference evidence="3 5" key="1">
    <citation type="submission" date="2024-07" db="EMBL/GenBank/DDBJ databases">
        <title>Description of Labrys sedimenti sp. nov., isolated from a diclofenac-degrading enrichment culture.</title>
        <authorList>
            <person name="Tancsics A."/>
            <person name="Csepanyi A."/>
        </authorList>
    </citation>
    <scope>NUCLEOTIDE SEQUENCE [LARGE SCALE GENOMIC DNA]</scope>
    <source>
        <strain evidence="3 5">LMG 23578</strain>
    </source>
</reference>
<keyword evidence="5" id="KW-1185">Reference proteome</keyword>
<dbReference type="PANTHER" id="PTHR30466">
    <property type="entry name" value="FLAVIN REDUCTASE"/>
    <property type="match status" value="1"/>
</dbReference>
<gene>
    <name evidence="3" type="ORF">ABXS05_01380</name>
    <name evidence="4" type="ORF">ACETRX_05695</name>
</gene>
<dbReference type="GO" id="GO:0016491">
    <property type="term" value="F:oxidoreductase activity"/>
    <property type="evidence" value="ECO:0007669"/>
    <property type="project" value="UniProtKB-KW"/>
</dbReference>
<dbReference type="SUPFAM" id="SSF50475">
    <property type="entry name" value="FMN-binding split barrel"/>
    <property type="match status" value="1"/>
</dbReference>
<dbReference type="Proteomes" id="UP001595190">
    <property type="component" value="Unassembled WGS sequence"/>
</dbReference>
<dbReference type="EMBL" id="JBHGPK010000001">
    <property type="protein sequence ID" value="MFC2249098.1"/>
    <property type="molecule type" value="Genomic_DNA"/>
</dbReference>